<accession>A0A3M8B7Q0</accession>
<protein>
    <submittedName>
        <fullName evidence="1">Membrane protein YvlD</fullName>
    </submittedName>
    <submittedName>
        <fullName evidence="2">Phage holin family protein</fullName>
    </submittedName>
</protein>
<dbReference type="EMBL" id="RHHN01000013">
    <property type="protein sequence ID" value="RNB59332.1"/>
    <property type="molecule type" value="Genomic_DNA"/>
</dbReference>
<reference evidence="1 4" key="2">
    <citation type="submission" date="2019-06" db="EMBL/GenBank/DDBJ databases">
        <title>Whole genome shotgun sequence of Brevibacillus agri NBRC 15538.</title>
        <authorList>
            <person name="Hosoyama A."/>
            <person name="Uohara A."/>
            <person name="Ohji S."/>
            <person name="Ichikawa N."/>
        </authorList>
    </citation>
    <scope>NUCLEOTIDE SEQUENCE [LARGE SCALE GENOMIC DNA]</scope>
    <source>
        <strain evidence="1 4">NBRC 15538</strain>
    </source>
</reference>
<gene>
    <name evidence="1" type="primary">yvlD</name>
    <name evidence="1" type="ORF">BAG01nite_22910</name>
    <name evidence="2" type="ORF">EB820_04635</name>
</gene>
<dbReference type="PANTHER" id="PTHR37309:SF1">
    <property type="entry name" value="SLR0284 PROTEIN"/>
    <property type="match status" value="1"/>
</dbReference>
<dbReference type="GeneID" id="82809793"/>
<evidence type="ECO:0000313" key="2">
    <source>
        <dbReference type="EMBL" id="RNB59332.1"/>
    </source>
</evidence>
<proteinExistence type="predicted"/>
<evidence type="ECO:0000313" key="1">
    <source>
        <dbReference type="EMBL" id="GED26189.1"/>
    </source>
</evidence>
<dbReference type="InterPro" id="IPR007165">
    <property type="entry name" value="Phage_holin_4_2"/>
</dbReference>
<organism evidence="2 3">
    <name type="scientific">Brevibacillus agri</name>
    <dbReference type="NCBI Taxonomy" id="51101"/>
    <lineage>
        <taxon>Bacteria</taxon>
        <taxon>Bacillati</taxon>
        <taxon>Bacillota</taxon>
        <taxon>Bacilli</taxon>
        <taxon>Bacillales</taxon>
        <taxon>Paenibacillaceae</taxon>
        <taxon>Brevibacillus</taxon>
    </lineage>
</organism>
<dbReference type="AlphaFoldDB" id="A0A3M8B7Q0"/>
<evidence type="ECO:0000313" key="4">
    <source>
        <dbReference type="Proteomes" id="UP000317180"/>
    </source>
</evidence>
<dbReference type="OrthoDB" id="7205479at2"/>
<name>A0A3M8B7Q0_9BACL</name>
<sequence>MIRWIIKMLLNGAALLFISKWFASIYVANFTVALWAILILGVVNTLIRPVLMFFTLPLTILTLGLFWFVINAVTFALTAYFIDGFEVGPWPDNIGIVIVAAALMSIFGWLIEMVVGMKKEKR</sequence>
<dbReference type="EMBL" id="BJOD01000021">
    <property type="protein sequence ID" value="GED26189.1"/>
    <property type="molecule type" value="Genomic_DNA"/>
</dbReference>
<evidence type="ECO:0000313" key="3">
    <source>
        <dbReference type="Proteomes" id="UP000276178"/>
    </source>
</evidence>
<keyword evidence="4" id="KW-1185">Reference proteome</keyword>
<dbReference type="PANTHER" id="PTHR37309">
    <property type="entry name" value="SLR0284 PROTEIN"/>
    <property type="match status" value="1"/>
</dbReference>
<comment type="caution">
    <text evidence="2">The sequence shown here is derived from an EMBL/GenBank/DDBJ whole genome shotgun (WGS) entry which is preliminary data.</text>
</comment>
<dbReference type="Proteomes" id="UP000317180">
    <property type="component" value="Unassembled WGS sequence"/>
</dbReference>
<reference evidence="2 3" key="1">
    <citation type="submission" date="2018-10" db="EMBL/GenBank/DDBJ databases">
        <title>Phylogenomics of Brevibacillus.</title>
        <authorList>
            <person name="Dunlap C."/>
        </authorList>
    </citation>
    <scope>NUCLEOTIDE SEQUENCE [LARGE SCALE GENOMIC DNA]</scope>
    <source>
        <strain evidence="2 3">NRRL NRS 1219</strain>
    </source>
</reference>
<dbReference type="Proteomes" id="UP000276178">
    <property type="component" value="Unassembled WGS sequence"/>
</dbReference>
<dbReference type="Pfam" id="PF04020">
    <property type="entry name" value="Phage_holin_4_2"/>
    <property type="match status" value="1"/>
</dbReference>
<dbReference type="RefSeq" id="WP_005829904.1">
    <property type="nucleotide sequence ID" value="NZ_BJOD01000021.1"/>
</dbReference>